<dbReference type="AlphaFoldDB" id="A0A7V3PUV1"/>
<dbReference type="GO" id="GO:0003735">
    <property type="term" value="F:structural constituent of ribosome"/>
    <property type="evidence" value="ECO:0007669"/>
    <property type="project" value="InterPro"/>
</dbReference>
<dbReference type="InterPro" id="IPR016082">
    <property type="entry name" value="Ribosomal_uL30_ferredoxin-like"/>
</dbReference>
<dbReference type="CDD" id="cd01658">
    <property type="entry name" value="Ribosomal_L30"/>
    <property type="match status" value="1"/>
</dbReference>
<dbReference type="NCBIfam" id="TIGR01308">
    <property type="entry name" value="rpmD_bact"/>
    <property type="match status" value="1"/>
</dbReference>
<dbReference type="HAMAP" id="MF_01371_B">
    <property type="entry name" value="Ribosomal_uL30_B"/>
    <property type="match status" value="1"/>
</dbReference>
<gene>
    <name evidence="7" type="ORF">ENX16_07290</name>
</gene>
<reference evidence="7" key="1">
    <citation type="journal article" date="2020" name="mSystems">
        <title>Genome- and Community-Level Interaction Insights into Carbon Utilization and Element Cycling Functions of Hydrothermarchaeota in Hydrothermal Sediment.</title>
        <authorList>
            <person name="Zhou Z."/>
            <person name="Liu Y."/>
            <person name="Xu W."/>
            <person name="Pan J."/>
            <person name="Luo Z.H."/>
            <person name="Li M."/>
        </authorList>
    </citation>
    <scope>NUCLEOTIDE SEQUENCE [LARGE SCALE GENOMIC DNA]</scope>
    <source>
        <strain evidence="7">SpSt-914</strain>
    </source>
</reference>
<dbReference type="GO" id="GO:0022625">
    <property type="term" value="C:cytosolic large ribosomal subunit"/>
    <property type="evidence" value="ECO:0007669"/>
    <property type="project" value="TreeGrafter"/>
</dbReference>
<name>A0A7V3PUV1_UNCW3</name>
<dbReference type="Gene3D" id="3.30.1390.20">
    <property type="entry name" value="Ribosomal protein L30, ferredoxin-like fold domain"/>
    <property type="match status" value="1"/>
</dbReference>
<evidence type="ECO:0000256" key="1">
    <source>
        <dbReference type="ARBA" id="ARBA00007594"/>
    </source>
</evidence>
<keyword evidence="3 7" id="KW-0689">Ribosomal protein</keyword>
<comment type="similarity">
    <text evidence="1">Belongs to the universal ribosomal protein uL30 family.</text>
</comment>
<dbReference type="GO" id="GO:0006412">
    <property type="term" value="P:translation"/>
    <property type="evidence" value="ECO:0007669"/>
    <property type="project" value="InterPro"/>
</dbReference>
<dbReference type="PIRSF" id="PIRSF002211">
    <property type="entry name" value="Ribosomal_L30_bac-type"/>
    <property type="match status" value="1"/>
</dbReference>
<comment type="caution">
    <text evidence="7">The sequence shown here is derived from an EMBL/GenBank/DDBJ whole genome shotgun (WGS) entry which is preliminary data.</text>
</comment>
<dbReference type="PANTHER" id="PTHR15892:SF2">
    <property type="entry name" value="LARGE RIBOSOMAL SUBUNIT PROTEIN UL30M"/>
    <property type="match status" value="1"/>
</dbReference>
<dbReference type="InterPro" id="IPR036919">
    <property type="entry name" value="Ribo_uL30_ferredoxin-like_sf"/>
</dbReference>
<feature type="domain" description="Large ribosomal subunit protein uL30-like ferredoxin-like fold" evidence="6">
    <location>
        <begin position="4"/>
        <end position="54"/>
    </location>
</feature>
<evidence type="ECO:0000313" key="7">
    <source>
        <dbReference type="EMBL" id="HGD13860.1"/>
    </source>
</evidence>
<evidence type="ECO:0000256" key="3">
    <source>
        <dbReference type="ARBA" id="ARBA00022980"/>
    </source>
</evidence>
<keyword evidence="4" id="KW-0687">Ribonucleoprotein</keyword>
<evidence type="ECO:0000256" key="5">
    <source>
        <dbReference type="ARBA" id="ARBA00035492"/>
    </source>
</evidence>
<evidence type="ECO:0000256" key="2">
    <source>
        <dbReference type="ARBA" id="ARBA00011838"/>
    </source>
</evidence>
<dbReference type="PANTHER" id="PTHR15892">
    <property type="entry name" value="MITOCHONDRIAL RIBOSOMAL PROTEIN L30"/>
    <property type="match status" value="1"/>
</dbReference>
<proteinExistence type="inferred from homology"/>
<comment type="subunit">
    <text evidence="2">Part of the 50S ribosomal subunit.</text>
</comment>
<dbReference type="Pfam" id="PF00327">
    <property type="entry name" value="Ribosomal_L30"/>
    <property type="match status" value="1"/>
</dbReference>
<dbReference type="SUPFAM" id="SSF55129">
    <property type="entry name" value="Ribosomal protein L30p/L7e"/>
    <property type="match status" value="1"/>
</dbReference>
<accession>A0A7V3PUV1</accession>
<dbReference type="EMBL" id="DTMZ01000180">
    <property type="protein sequence ID" value="HGD13860.1"/>
    <property type="molecule type" value="Genomic_DNA"/>
</dbReference>
<dbReference type="InterPro" id="IPR005996">
    <property type="entry name" value="Ribosomal_uL30_bac-type"/>
</dbReference>
<sequence length="59" mass="6988">MKRLKVRLIKSLIDEKEEHKRTARALGLRRVGAEREHEDSPVIRGMIFKIKHLVEVEEL</sequence>
<organism evidence="7">
    <name type="scientific">candidate division WOR-3 bacterium</name>
    <dbReference type="NCBI Taxonomy" id="2052148"/>
    <lineage>
        <taxon>Bacteria</taxon>
        <taxon>Bacteria division WOR-3</taxon>
    </lineage>
</organism>
<evidence type="ECO:0000256" key="4">
    <source>
        <dbReference type="ARBA" id="ARBA00023274"/>
    </source>
</evidence>
<protein>
    <recommendedName>
        <fullName evidence="5">50S ribosomal protein L30</fullName>
    </recommendedName>
</protein>
<evidence type="ECO:0000259" key="6">
    <source>
        <dbReference type="Pfam" id="PF00327"/>
    </source>
</evidence>